<dbReference type="Proteomes" id="UP000070121">
    <property type="component" value="Unassembled WGS sequence"/>
</dbReference>
<reference evidence="2 3" key="1">
    <citation type="submission" date="2014-02" db="EMBL/GenBank/DDBJ databases">
        <title>The genome sequence of Colletotrichum salicis CBS 607.94.</title>
        <authorList>
            <person name="Baroncelli R."/>
            <person name="Thon M.R."/>
        </authorList>
    </citation>
    <scope>NUCLEOTIDE SEQUENCE [LARGE SCALE GENOMIC DNA]</scope>
    <source>
        <strain evidence="2 3">CBS 607.94</strain>
    </source>
</reference>
<sequence length="394" mass="42684">MQSVASQHDAECAEESTEGESMAPDGPRDSSAHALQSTHRCQAPAMMPVFFQPTGASSSFKVARTEAESWTNEGMETTPLQTINDVALGITYFSFGQLPTRDESPRSQVRPYSAINSLAPHTSAYFVTPGAGEAPELGIIWVALHTGDATQMWLNHPNRYKIDKADMTDAAEHFLRQPKLHPTFRSLRSRDHSLSNHEIIGLIYHSPSPPDPALPRARYGKEESRRGFTQASFDSDLSFSATIHPSSSASGVMSVSSLLTDGPQDAASAEPRPSQSSFRPLPVNTHWPLSLCAADPSPLRTLTGQQHSPEPLRSPDRPGSAMLIVINRLARWRGGPYRGDNSSRDDARLNAPTAVPVSIMMPCGTDRLPHCQTIIIANDIGLACLLATVLTLSG</sequence>
<evidence type="ECO:0000313" key="2">
    <source>
        <dbReference type="EMBL" id="KXH60022.1"/>
    </source>
</evidence>
<gene>
    <name evidence="2" type="ORF">CSAL01_10460</name>
</gene>
<dbReference type="AlphaFoldDB" id="A0A135UHZ9"/>
<evidence type="ECO:0000313" key="3">
    <source>
        <dbReference type="Proteomes" id="UP000070121"/>
    </source>
</evidence>
<feature type="region of interest" description="Disordered" evidence="1">
    <location>
        <begin position="203"/>
        <end position="227"/>
    </location>
</feature>
<organism evidence="2 3">
    <name type="scientific">Colletotrichum salicis</name>
    <dbReference type="NCBI Taxonomy" id="1209931"/>
    <lineage>
        <taxon>Eukaryota</taxon>
        <taxon>Fungi</taxon>
        <taxon>Dikarya</taxon>
        <taxon>Ascomycota</taxon>
        <taxon>Pezizomycotina</taxon>
        <taxon>Sordariomycetes</taxon>
        <taxon>Hypocreomycetidae</taxon>
        <taxon>Glomerellales</taxon>
        <taxon>Glomerellaceae</taxon>
        <taxon>Colletotrichum</taxon>
        <taxon>Colletotrichum acutatum species complex</taxon>
    </lineage>
</organism>
<feature type="region of interest" description="Disordered" evidence="1">
    <location>
        <begin position="253"/>
        <end position="280"/>
    </location>
</feature>
<proteinExistence type="predicted"/>
<dbReference type="EMBL" id="JFFI01001436">
    <property type="protein sequence ID" value="KXH60022.1"/>
    <property type="molecule type" value="Genomic_DNA"/>
</dbReference>
<comment type="caution">
    <text evidence="2">The sequence shown here is derived from an EMBL/GenBank/DDBJ whole genome shotgun (WGS) entry which is preliminary data.</text>
</comment>
<feature type="region of interest" description="Disordered" evidence="1">
    <location>
        <begin position="1"/>
        <end position="38"/>
    </location>
</feature>
<keyword evidence="3" id="KW-1185">Reference proteome</keyword>
<protein>
    <submittedName>
        <fullName evidence="2">Uncharacterized protein</fullName>
    </submittedName>
</protein>
<feature type="region of interest" description="Disordered" evidence="1">
    <location>
        <begin position="298"/>
        <end position="318"/>
    </location>
</feature>
<name>A0A135UHZ9_9PEZI</name>
<evidence type="ECO:0000256" key="1">
    <source>
        <dbReference type="SAM" id="MobiDB-lite"/>
    </source>
</evidence>
<accession>A0A135UHZ9</accession>